<keyword evidence="2" id="KW-1185">Reference proteome</keyword>
<organism evidence="1 2">
    <name type="scientific">Komagataeibacter intermedius NRIC 0521</name>
    <dbReference type="NCBI Taxonomy" id="1307934"/>
    <lineage>
        <taxon>Bacteria</taxon>
        <taxon>Pseudomonadati</taxon>
        <taxon>Pseudomonadota</taxon>
        <taxon>Alphaproteobacteria</taxon>
        <taxon>Acetobacterales</taxon>
        <taxon>Acetobacteraceae</taxon>
        <taxon>Komagataeibacter</taxon>
    </lineage>
</organism>
<dbReference type="EMBL" id="BAQJ01000157">
    <property type="protein sequence ID" value="GBQ73505.1"/>
    <property type="molecule type" value="Genomic_DNA"/>
</dbReference>
<protein>
    <submittedName>
        <fullName evidence="1">Uncharacterized protein</fullName>
    </submittedName>
</protein>
<evidence type="ECO:0000313" key="1">
    <source>
        <dbReference type="EMBL" id="GBQ73505.1"/>
    </source>
</evidence>
<proteinExistence type="predicted"/>
<sequence length="89" mass="9763">MVAQCGRQITVVFDNCVATDTGPSFKHEHRKPGIQSLFCYQTADYASTYNDDIAIEIGWHKKFSGEIQNDGMLRSGTAVAFQALGADFA</sequence>
<accession>A0ABQ0PK78</accession>
<dbReference type="Proteomes" id="UP001061452">
    <property type="component" value="Unassembled WGS sequence"/>
</dbReference>
<evidence type="ECO:0000313" key="2">
    <source>
        <dbReference type="Proteomes" id="UP001061452"/>
    </source>
</evidence>
<gene>
    <name evidence="1" type="ORF">AA0521_2367</name>
</gene>
<name>A0ABQ0PK78_9PROT</name>
<reference evidence="1" key="1">
    <citation type="submission" date="2013-04" db="EMBL/GenBank/DDBJ databases">
        <title>The genome sequencing project of 58 acetic acid bacteria.</title>
        <authorList>
            <person name="Okamoto-Kainuma A."/>
            <person name="Ishikawa M."/>
            <person name="Umino S."/>
            <person name="Koizumi Y."/>
            <person name="Shiwa Y."/>
            <person name="Yoshikawa H."/>
            <person name="Matsutani M."/>
            <person name="Matsushita K."/>
        </authorList>
    </citation>
    <scope>NUCLEOTIDE SEQUENCE</scope>
    <source>
        <strain evidence="1">NRIC 0521</strain>
    </source>
</reference>
<comment type="caution">
    <text evidence="1">The sequence shown here is derived from an EMBL/GenBank/DDBJ whole genome shotgun (WGS) entry which is preliminary data.</text>
</comment>